<reference evidence="2" key="1">
    <citation type="journal article" date="2019" name="Int. J. Syst. Evol. Microbiol.">
        <title>The Global Catalogue of Microorganisms (GCM) 10K type strain sequencing project: providing services to taxonomists for standard genome sequencing and annotation.</title>
        <authorList>
            <consortium name="The Broad Institute Genomics Platform"/>
            <consortium name="The Broad Institute Genome Sequencing Center for Infectious Disease"/>
            <person name="Wu L."/>
            <person name="Ma J."/>
        </authorList>
    </citation>
    <scope>NUCLEOTIDE SEQUENCE [LARGE SCALE GENOMIC DNA]</scope>
    <source>
        <strain evidence="2">JCM 3399</strain>
    </source>
</reference>
<gene>
    <name evidence="1" type="ORF">GCM10010211_46230</name>
</gene>
<evidence type="ECO:0000313" key="2">
    <source>
        <dbReference type="Proteomes" id="UP000654471"/>
    </source>
</evidence>
<evidence type="ECO:0000313" key="1">
    <source>
        <dbReference type="EMBL" id="GGU75030.1"/>
    </source>
</evidence>
<dbReference type="RefSeq" id="WP_189302853.1">
    <property type="nucleotide sequence ID" value="NZ_BMRP01000016.1"/>
</dbReference>
<dbReference type="Proteomes" id="UP000654471">
    <property type="component" value="Unassembled WGS sequence"/>
</dbReference>
<sequence length="122" mass="12857">MFDVAAEAYNTGARAGLAELGALEDGDARRIAESTPNGRALDRLAHETIDRVTAPRRAWHISSPGWLRGVPGTVSPTHATCSFRVFIKPRKQVWLAGASITAGALSGKVRRGGGFASIVCTA</sequence>
<protein>
    <submittedName>
        <fullName evidence="1">Uncharacterized protein</fullName>
    </submittedName>
</protein>
<proteinExistence type="predicted"/>
<keyword evidence="2" id="KW-1185">Reference proteome</keyword>
<name>A0ABQ2VCX9_9ACTN</name>
<comment type="caution">
    <text evidence="1">The sequence shown here is derived from an EMBL/GenBank/DDBJ whole genome shotgun (WGS) entry which is preliminary data.</text>
</comment>
<organism evidence="1 2">
    <name type="scientific">Streptomyces albospinus</name>
    <dbReference type="NCBI Taxonomy" id="285515"/>
    <lineage>
        <taxon>Bacteria</taxon>
        <taxon>Bacillati</taxon>
        <taxon>Actinomycetota</taxon>
        <taxon>Actinomycetes</taxon>
        <taxon>Kitasatosporales</taxon>
        <taxon>Streptomycetaceae</taxon>
        <taxon>Streptomyces</taxon>
    </lineage>
</organism>
<accession>A0ABQ2VCX9</accession>
<dbReference type="EMBL" id="BMRP01000016">
    <property type="protein sequence ID" value="GGU75030.1"/>
    <property type="molecule type" value="Genomic_DNA"/>
</dbReference>